<dbReference type="AlphaFoldDB" id="A0A061QVF9"/>
<organism evidence="1">
    <name type="scientific">Tetraselmis sp. GSL018</name>
    <dbReference type="NCBI Taxonomy" id="582737"/>
    <lineage>
        <taxon>Eukaryota</taxon>
        <taxon>Viridiplantae</taxon>
        <taxon>Chlorophyta</taxon>
        <taxon>core chlorophytes</taxon>
        <taxon>Chlorodendrophyceae</taxon>
        <taxon>Chlorodendrales</taxon>
        <taxon>Chlorodendraceae</taxon>
        <taxon>Tetraselmis</taxon>
    </lineage>
</organism>
<feature type="non-terminal residue" evidence="1">
    <location>
        <position position="1"/>
    </location>
</feature>
<name>A0A061QVF9_9CHLO</name>
<feature type="non-terminal residue" evidence="1">
    <location>
        <position position="82"/>
    </location>
</feature>
<protein>
    <submittedName>
        <fullName evidence="1">Uncharacterized protein</fullName>
    </submittedName>
</protein>
<sequence length="82" mass="9080">TDEPCLLSRQGPATCTCVPQCLRSAQPLMQLCIPCSKKTQGCLFLFVWLQMSLFMQRACFDVLWAAQPYLTCAEASSVLTVS</sequence>
<accession>A0A061QVF9</accession>
<proteinExistence type="predicted"/>
<gene>
    <name evidence="1" type="ORF">TSPGSL018_23696</name>
</gene>
<dbReference type="EMBL" id="GBEZ01024698">
    <property type="protein sequence ID" value="JAC62316.1"/>
    <property type="molecule type" value="Transcribed_RNA"/>
</dbReference>
<reference evidence="1" key="1">
    <citation type="submission" date="2014-05" db="EMBL/GenBank/DDBJ databases">
        <title>The transcriptome of the halophilic microalga Tetraselmis sp. GSL018 isolated from the Great Salt Lake, Utah.</title>
        <authorList>
            <person name="Jinkerson R.E."/>
            <person name="D'Adamo S."/>
            <person name="Posewitz M.C."/>
        </authorList>
    </citation>
    <scope>NUCLEOTIDE SEQUENCE</scope>
    <source>
        <strain evidence="1">GSL018</strain>
    </source>
</reference>
<evidence type="ECO:0000313" key="1">
    <source>
        <dbReference type="EMBL" id="JAC62316.1"/>
    </source>
</evidence>